<organism evidence="1 2">
    <name type="scientific">Dehalococcoides mccartyi</name>
    <dbReference type="NCBI Taxonomy" id="61435"/>
    <lineage>
        <taxon>Bacteria</taxon>
        <taxon>Bacillati</taxon>
        <taxon>Chloroflexota</taxon>
        <taxon>Dehalococcoidia</taxon>
        <taxon>Dehalococcoidales</taxon>
        <taxon>Dehalococcoidaceae</taxon>
        <taxon>Dehalococcoides</taxon>
    </lineage>
</organism>
<dbReference type="AlphaFoldDB" id="A0A2J1E081"/>
<sequence>YDPYRLSNYLNKYDYSETHQPYAEGERYGMYFSDVFYLVPGDNLKIVIYSDVPLGTDLACEISEYKNNGVSGSTPAYTVERYENGYRAIISCHATESGEYQFKLWHRDKSQSERCAIVFYFE</sequence>
<dbReference type="EMBL" id="PHFD01000064">
    <property type="protein sequence ID" value="PKH47864.1"/>
    <property type="molecule type" value="Genomic_DNA"/>
</dbReference>
<evidence type="ECO:0000313" key="1">
    <source>
        <dbReference type="EMBL" id="PKH47864.1"/>
    </source>
</evidence>
<accession>A0A2J1E081</accession>
<gene>
    <name evidence="1" type="ORF">CVH13_00188</name>
</gene>
<feature type="non-terminal residue" evidence="1">
    <location>
        <position position="1"/>
    </location>
</feature>
<evidence type="ECO:0000313" key="2">
    <source>
        <dbReference type="Proteomes" id="UP000233649"/>
    </source>
</evidence>
<proteinExistence type="predicted"/>
<reference evidence="1 2" key="1">
    <citation type="journal article" date="2017" name="FEMS Microbiol. Ecol.">
        <title>Reconstructed genomes of novel Dehalococcoides mccartyi strains from 1,2,3,4-tetrachlorodibenzo-p-dioxin-dechlorinating enrichment cultures reveal divergent reductive dehalogenase gene profiles.</title>
        <authorList>
            <person name="Dam H.T."/>
            <person name="Vollmers J."/>
            <person name="Kaster A.K."/>
            <person name="Haggblom M.M."/>
        </authorList>
    </citation>
    <scope>NUCLEOTIDE SEQUENCE [LARGE SCALE GENOMIC DNA]</scope>
    <source>
        <strain evidence="1 2">H1-3-2.001</strain>
    </source>
</reference>
<comment type="caution">
    <text evidence="1">The sequence shown here is derived from an EMBL/GenBank/DDBJ whole genome shotgun (WGS) entry which is preliminary data.</text>
</comment>
<name>A0A2J1E081_9CHLR</name>
<dbReference type="Proteomes" id="UP000233649">
    <property type="component" value="Unassembled WGS sequence"/>
</dbReference>
<protein>
    <submittedName>
        <fullName evidence="1">Uncharacterized protein</fullName>
    </submittedName>
</protein>